<dbReference type="InterPro" id="IPR029058">
    <property type="entry name" value="AB_hydrolase_fold"/>
</dbReference>
<dbReference type="AlphaFoldDB" id="A0A1G9CI13"/>
<dbReference type="PANTHER" id="PTHR43056">
    <property type="entry name" value="PEPTIDASE S9 PROLYL OLIGOPEPTIDASE"/>
    <property type="match status" value="1"/>
</dbReference>
<dbReference type="SMART" id="SM00939">
    <property type="entry name" value="PepX_C"/>
    <property type="match status" value="1"/>
</dbReference>
<evidence type="ECO:0000313" key="4">
    <source>
        <dbReference type="Proteomes" id="UP000198894"/>
    </source>
</evidence>
<dbReference type="NCBIfam" id="TIGR00976">
    <property type="entry name" value="CocE_NonD"/>
    <property type="match status" value="1"/>
</dbReference>
<evidence type="ECO:0000256" key="1">
    <source>
        <dbReference type="ARBA" id="ARBA00022801"/>
    </source>
</evidence>
<dbReference type="Pfam" id="PF08530">
    <property type="entry name" value="PepX_C"/>
    <property type="match status" value="1"/>
</dbReference>
<dbReference type="GO" id="GO:0008239">
    <property type="term" value="F:dipeptidyl-peptidase activity"/>
    <property type="evidence" value="ECO:0007669"/>
    <property type="project" value="InterPro"/>
</dbReference>
<dbReference type="Gene3D" id="2.60.120.260">
    <property type="entry name" value="Galactose-binding domain-like"/>
    <property type="match status" value="1"/>
</dbReference>
<dbReference type="InterPro" id="IPR013736">
    <property type="entry name" value="Xaa-Pro_dipept_C"/>
</dbReference>
<evidence type="ECO:0000259" key="2">
    <source>
        <dbReference type="SMART" id="SM00939"/>
    </source>
</evidence>
<dbReference type="SUPFAM" id="SSF53474">
    <property type="entry name" value="alpha/beta-Hydrolases"/>
    <property type="match status" value="1"/>
</dbReference>
<sequence>MTDLQAFQSVTDDMVLCRDIMVTMRDGVRLATDVYRPARGGRALDRPAPVIVERTPYGKAMASRAELEVSMTEPMDRATVAEHFVRHGYIVVYQDCRGRYGSEGEFVKYRSEGPDGYDTLAWIAAQPWCNGRIGTMGLSYAAHTQMAAACLAPPALATMILDSGGFSNAFTCGIRQGGAFELKQATWAYREARESAVAAGDELARKALEAENLHRWFGKMPWSEGRSPLRWAPDYEAYLLEQWRHETFDGFWKQVGIHAAGFYDAIPHIPIALISSWFDVYVPTTFENFAGLARNGKRPLALIIGPGLHGDRNLTFAGDVDFGPNAPLGGNVAASWLEFRRRWFDRWLRSGPEDNLDEEPIRLFVMGGGKGTKTATGRLDHGGRWIKAKRWPLPDMTEQNYYLHPNGRLSEAFPAPDAAALSYDFDPSDPVPTIGGALTSGQPIFTGGGFDQREDERFFGCRNFGLPLSARLDVLSFETEPLADDLTVLGRVAVDLWATTDAPDTDFTAKLIDVHPPSADYPTGFALNLSDGIFRCRFRHSFERAELVKPGEIMRLHIELFATANLFRAGHRLRLDISSSNFPKFDVNPNTGAPAGLGRSRQVARNTVFLDATRPSRLIVERL</sequence>
<dbReference type="EMBL" id="FNEE01000016">
    <property type="protein sequence ID" value="SDK51333.1"/>
    <property type="molecule type" value="Genomic_DNA"/>
</dbReference>
<dbReference type="Gene3D" id="1.10.3020.10">
    <property type="entry name" value="alpha-amino acid ester hydrolase ( Helical cap domain)"/>
    <property type="match status" value="1"/>
</dbReference>
<dbReference type="InterPro" id="IPR005674">
    <property type="entry name" value="CocE/Ser_esterase"/>
</dbReference>
<dbReference type="Proteomes" id="UP000198894">
    <property type="component" value="Unassembled WGS sequence"/>
</dbReference>
<protein>
    <recommendedName>
        <fullName evidence="2">Xaa-Pro dipeptidyl-peptidase C-terminal domain-containing protein</fullName>
    </recommendedName>
</protein>
<keyword evidence="1" id="KW-0378">Hydrolase</keyword>
<dbReference type="InterPro" id="IPR000383">
    <property type="entry name" value="Xaa-Pro-like_dom"/>
</dbReference>
<dbReference type="PANTHER" id="PTHR43056:SF10">
    <property type="entry name" value="COCE_NOND FAMILY, PUTATIVE (AFU_ORTHOLOGUE AFUA_7G00600)-RELATED"/>
    <property type="match status" value="1"/>
</dbReference>
<feature type="domain" description="Xaa-Pro dipeptidyl-peptidase C-terminal" evidence="2">
    <location>
        <begin position="341"/>
        <end position="619"/>
    </location>
</feature>
<dbReference type="InterPro" id="IPR008979">
    <property type="entry name" value="Galactose-bd-like_sf"/>
</dbReference>
<accession>A0A1G9CI13</accession>
<organism evidence="3 4">
    <name type="scientific">Mesorhizobium muleiense</name>
    <dbReference type="NCBI Taxonomy" id="1004279"/>
    <lineage>
        <taxon>Bacteria</taxon>
        <taxon>Pseudomonadati</taxon>
        <taxon>Pseudomonadota</taxon>
        <taxon>Alphaproteobacteria</taxon>
        <taxon>Hyphomicrobiales</taxon>
        <taxon>Phyllobacteriaceae</taxon>
        <taxon>Mesorhizobium</taxon>
    </lineage>
</organism>
<name>A0A1G9CI13_9HYPH</name>
<dbReference type="Gene3D" id="3.40.50.1820">
    <property type="entry name" value="alpha/beta hydrolase"/>
    <property type="match status" value="1"/>
</dbReference>
<dbReference type="RefSeq" id="WP_236473654.1">
    <property type="nucleotide sequence ID" value="NZ_FNEE01000016.1"/>
</dbReference>
<evidence type="ECO:0000313" key="3">
    <source>
        <dbReference type="EMBL" id="SDK51333.1"/>
    </source>
</evidence>
<proteinExistence type="predicted"/>
<dbReference type="Pfam" id="PF02129">
    <property type="entry name" value="Peptidase_S15"/>
    <property type="match status" value="1"/>
</dbReference>
<gene>
    <name evidence="3" type="ORF">SAMN05428953_11675</name>
</gene>
<dbReference type="InterPro" id="IPR050585">
    <property type="entry name" value="Xaa-Pro_dipeptidyl-ppase/CocE"/>
</dbReference>
<dbReference type="SUPFAM" id="SSF49785">
    <property type="entry name" value="Galactose-binding domain-like"/>
    <property type="match status" value="1"/>
</dbReference>
<keyword evidence="4" id="KW-1185">Reference proteome</keyword>
<reference evidence="4" key="1">
    <citation type="submission" date="2016-10" db="EMBL/GenBank/DDBJ databases">
        <authorList>
            <person name="Varghese N."/>
            <person name="Submissions S."/>
        </authorList>
    </citation>
    <scope>NUCLEOTIDE SEQUENCE [LARGE SCALE GENOMIC DNA]</scope>
    <source>
        <strain evidence="4">CGMCC 1.11022</strain>
    </source>
</reference>